<dbReference type="InterPro" id="IPR004143">
    <property type="entry name" value="BPL_LPL_catalytic"/>
</dbReference>
<gene>
    <name evidence="2" type="ORF">Nocox_22625</name>
</gene>
<dbReference type="Proteomes" id="UP000824681">
    <property type="component" value="Chromosome"/>
</dbReference>
<organism evidence="2 3">
    <name type="scientific">Nonomuraea coxensis DSM 45129</name>
    <dbReference type="NCBI Taxonomy" id="1122611"/>
    <lineage>
        <taxon>Bacteria</taxon>
        <taxon>Bacillati</taxon>
        <taxon>Actinomycetota</taxon>
        <taxon>Actinomycetes</taxon>
        <taxon>Streptosporangiales</taxon>
        <taxon>Streptosporangiaceae</taxon>
        <taxon>Nonomuraea</taxon>
    </lineage>
</organism>
<accession>A0ABX8U4T0</accession>
<evidence type="ECO:0000259" key="1">
    <source>
        <dbReference type="PROSITE" id="PS51733"/>
    </source>
</evidence>
<reference evidence="2 3" key="1">
    <citation type="journal article" date="2021" name="ACS Chem. Biol.">
        <title>Genomic-Led Discovery of a Novel Glycopeptide Antibiotic by Nonomuraea coxensis DSM 45129.</title>
        <authorList>
            <person name="Yushchuk O."/>
            <person name="Vior N.M."/>
            <person name="Andreo-Vidal A."/>
            <person name="Berini F."/>
            <person name="Ruckert C."/>
            <person name="Busche T."/>
            <person name="Binda E."/>
            <person name="Kalinowski J."/>
            <person name="Truman A.W."/>
            <person name="Marinelli F."/>
        </authorList>
    </citation>
    <scope>NUCLEOTIDE SEQUENCE [LARGE SCALE GENOMIC DNA]</scope>
    <source>
        <strain evidence="2 3">DSM 45129</strain>
    </source>
</reference>
<name>A0ABX8U4T0_9ACTN</name>
<dbReference type="SUPFAM" id="SSF55681">
    <property type="entry name" value="Class II aaRS and biotin synthetases"/>
    <property type="match status" value="1"/>
</dbReference>
<sequence>MIPVLPADRTDPPGGDPFQHVAGLLRKLSQEERASPILHVRRLPPVVAFSRRDTRNPGFASAVVAVVEHGFAAHVRPVGGSAAPLHGGSLVLDHYGVDPAGALSPHHRFTAVAEALRAALGSLGVDARVGPVPREYCPGDHSVNARGRVKIAGTAQRIRGRSWLVSSVVQVHGGPALRDVALACYDALDLELDPLTIGTVEEETGVRELHAVVAAIVTAYVTHGLVRPDDILDSATPAPVEAGRRPTG</sequence>
<evidence type="ECO:0000313" key="3">
    <source>
        <dbReference type="Proteomes" id="UP000824681"/>
    </source>
</evidence>
<proteinExistence type="predicted"/>
<dbReference type="Gene3D" id="3.30.930.10">
    <property type="entry name" value="Bira Bifunctional Protein, Domain 2"/>
    <property type="match status" value="1"/>
</dbReference>
<dbReference type="EMBL" id="CP068985">
    <property type="protein sequence ID" value="QYC42129.1"/>
    <property type="molecule type" value="Genomic_DNA"/>
</dbReference>
<dbReference type="PROSITE" id="PS51733">
    <property type="entry name" value="BPL_LPL_CATALYTIC"/>
    <property type="match status" value="1"/>
</dbReference>
<evidence type="ECO:0000313" key="2">
    <source>
        <dbReference type="EMBL" id="QYC42129.1"/>
    </source>
</evidence>
<feature type="domain" description="BPL/LPL catalytic" evidence="1">
    <location>
        <begin position="32"/>
        <end position="229"/>
    </location>
</feature>
<dbReference type="InterPro" id="IPR045864">
    <property type="entry name" value="aa-tRNA-synth_II/BPL/LPL"/>
</dbReference>
<protein>
    <recommendedName>
        <fullName evidence="1">BPL/LPL catalytic domain-containing protein</fullName>
    </recommendedName>
</protein>
<keyword evidence="3" id="KW-1185">Reference proteome</keyword>
<dbReference type="Pfam" id="PF21948">
    <property type="entry name" value="LplA-B_cat"/>
    <property type="match status" value="1"/>
</dbReference>